<keyword evidence="3" id="KW-1185">Reference proteome</keyword>
<dbReference type="Pfam" id="PF25109">
    <property type="entry name" value="HAD_PNKP"/>
    <property type="match status" value="1"/>
</dbReference>
<name>A0A975T1G3_9ACTN</name>
<gene>
    <name evidence="2" type="ORF">KRR39_08890</name>
</gene>
<dbReference type="KEGG" id="nps:KRR39_08890"/>
<feature type="domain" description="Polynucleotide kinase PNKP phosphatase" evidence="1">
    <location>
        <begin position="6"/>
        <end position="140"/>
    </location>
</feature>
<dbReference type="RefSeq" id="WP_216941673.1">
    <property type="nucleotide sequence ID" value="NZ_CP077062.1"/>
</dbReference>
<dbReference type="Proteomes" id="UP000683575">
    <property type="component" value="Chromosome"/>
</dbReference>
<evidence type="ECO:0000313" key="2">
    <source>
        <dbReference type="EMBL" id="QWZ09827.1"/>
    </source>
</evidence>
<sequence length="161" mass="18182">MSDKPMVAVIDIDGVVADLRHRLHHVTEHPKDWRKFFAGAGDDGLLVEGEETVRALAEVYDLVYLSGRPERLRAVTERWFARHDLPDGPLLLRPVDDYRPSSVYKVDVLEELAETSTVVVLVDDDPRVLDAARRAGFDVLPATWMGEHSALREAQERDGRT</sequence>
<accession>A0A975T1G3</accession>
<proteinExistence type="predicted"/>
<dbReference type="AlphaFoldDB" id="A0A975T1G3"/>
<organism evidence="2 3">
    <name type="scientific">Nocardioides panacis</name>
    <dbReference type="NCBI Taxonomy" id="2849501"/>
    <lineage>
        <taxon>Bacteria</taxon>
        <taxon>Bacillati</taxon>
        <taxon>Actinomycetota</taxon>
        <taxon>Actinomycetes</taxon>
        <taxon>Propionibacteriales</taxon>
        <taxon>Nocardioidaceae</taxon>
        <taxon>Nocardioides</taxon>
    </lineage>
</organism>
<dbReference type="EMBL" id="CP077062">
    <property type="protein sequence ID" value="QWZ09827.1"/>
    <property type="molecule type" value="Genomic_DNA"/>
</dbReference>
<reference evidence="2" key="1">
    <citation type="submission" date="2021-06" db="EMBL/GenBank/DDBJ databases">
        <title>Complete genome sequence of Nocardioides sp. G188.</title>
        <authorList>
            <person name="Im W.-T."/>
        </authorList>
    </citation>
    <scope>NUCLEOTIDE SEQUENCE</scope>
    <source>
        <strain evidence="2">G188</strain>
    </source>
</reference>
<protein>
    <recommendedName>
        <fullName evidence="1">Polynucleotide kinase PNKP phosphatase domain-containing protein</fullName>
    </recommendedName>
</protein>
<evidence type="ECO:0000259" key="1">
    <source>
        <dbReference type="Pfam" id="PF25109"/>
    </source>
</evidence>
<dbReference type="InterPro" id="IPR056782">
    <property type="entry name" value="HAD_PNKP"/>
</dbReference>
<evidence type="ECO:0000313" key="3">
    <source>
        <dbReference type="Proteomes" id="UP000683575"/>
    </source>
</evidence>